<name>A0A9J6D4X9_RHIMP</name>
<reference evidence="2" key="1">
    <citation type="journal article" date="2020" name="Cell">
        <title>Large-Scale Comparative Analyses of Tick Genomes Elucidate Their Genetic Diversity and Vector Capacities.</title>
        <authorList>
            <consortium name="Tick Genome and Microbiome Consortium (TIGMIC)"/>
            <person name="Jia N."/>
            <person name="Wang J."/>
            <person name="Shi W."/>
            <person name="Du L."/>
            <person name="Sun Y."/>
            <person name="Zhan W."/>
            <person name="Jiang J.F."/>
            <person name="Wang Q."/>
            <person name="Zhang B."/>
            <person name="Ji P."/>
            <person name="Bell-Sakyi L."/>
            <person name="Cui X.M."/>
            <person name="Yuan T.T."/>
            <person name="Jiang B.G."/>
            <person name="Yang W.F."/>
            <person name="Lam T.T."/>
            <person name="Chang Q.C."/>
            <person name="Ding S.J."/>
            <person name="Wang X.J."/>
            <person name="Zhu J.G."/>
            <person name="Ruan X.D."/>
            <person name="Zhao L."/>
            <person name="Wei J.T."/>
            <person name="Ye R.Z."/>
            <person name="Que T.C."/>
            <person name="Du C.H."/>
            <person name="Zhou Y.H."/>
            <person name="Cheng J.X."/>
            <person name="Dai P.F."/>
            <person name="Guo W.B."/>
            <person name="Han X.H."/>
            <person name="Huang E.J."/>
            <person name="Li L.F."/>
            <person name="Wei W."/>
            <person name="Gao Y.C."/>
            <person name="Liu J.Z."/>
            <person name="Shao H.Z."/>
            <person name="Wang X."/>
            <person name="Wang C.C."/>
            <person name="Yang T.C."/>
            <person name="Huo Q.B."/>
            <person name="Li W."/>
            <person name="Chen H.Y."/>
            <person name="Chen S.E."/>
            <person name="Zhou L.G."/>
            <person name="Ni X.B."/>
            <person name="Tian J.H."/>
            <person name="Sheng Y."/>
            <person name="Liu T."/>
            <person name="Pan Y.S."/>
            <person name="Xia L.Y."/>
            <person name="Li J."/>
            <person name="Zhao F."/>
            <person name="Cao W.C."/>
        </authorList>
    </citation>
    <scope>NUCLEOTIDE SEQUENCE</scope>
    <source>
        <strain evidence="2">Rmic-2018</strain>
    </source>
</reference>
<comment type="caution">
    <text evidence="2">The sequence shown here is derived from an EMBL/GenBank/DDBJ whole genome shotgun (WGS) entry which is preliminary data.</text>
</comment>
<gene>
    <name evidence="2" type="ORF">HPB51_010937</name>
</gene>
<dbReference type="InterPro" id="IPR035892">
    <property type="entry name" value="C2_domain_sf"/>
</dbReference>
<dbReference type="InterPro" id="IPR000008">
    <property type="entry name" value="C2_dom"/>
</dbReference>
<dbReference type="AlphaFoldDB" id="A0A9J6D4X9"/>
<dbReference type="Pfam" id="PF00168">
    <property type="entry name" value="C2"/>
    <property type="match status" value="1"/>
</dbReference>
<evidence type="ECO:0000259" key="1">
    <source>
        <dbReference type="PROSITE" id="PS50004"/>
    </source>
</evidence>
<dbReference type="SUPFAM" id="SSF49562">
    <property type="entry name" value="C2 domain (Calcium/lipid-binding domain, CaLB)"/>
    <property type="match status" value="1"/>
</dbReference>
<dbReference type="Gene3D" id="2.60.40.150">
    <property type="entry name" value="C2 domain"/>
    <property type="match status" value="1"/>
</dbReference>
<evidence type="ECO:0000313" key="3">
    <source>
        <dbReference type="Proteomes" id="UP000821866"/>
    </source>
</evidence>
<keyword evidence="3" id="KW-1185">Reference proteome</keyword>
<proteinExistence type="predicted"/>
<dbReference type="Proteomes" id="UP000821866">
    <property type="component" value="Chromosome 9"/>
</dbReference>
<organism evidence="2 3">
    <name type="scientific">Rhipicephalus microplus</name>
    <name type="common">Cattle tick</name>
    <name type="synonym">Boophilus microplus</name>
    <dbReference type="NCBI Taxonomy" id="6941"/>
    <lineage>
        <taxon>Eukaryota</taxon>
        <taxon>Metazoa</taxon>
        <taxon>Ecdysozoa</taxon>
        <taxon>Arthropoda</taxon>
        <taxon>Chelicerata</taxon>
        <taxon>Arachnida</taxon>
        <taxon>Acari</taxon>
        <taxon>Parasitiformes</taxon>
        <taxon>Ixodida</taxon>
        <taxon>Ixodoidea</taxon>
        <taxon>Ixodidae</taxon>
        <taxon>Rhipicephalinae</taxon>
        <taxon>Rhipicephalus</taxon>
        <taxon>Boophilus</taxon>
    </lineage>
</organism>
<dbReference type="VEuPathDB" id="VectorBase:LOC119178704"/>
<feature type="domain" description="C2" evidence="1">
    <location>
        <begin position="1"/>
        <end position="88"/>
    </location>
</feature>
<reference evidence="2" key="2">
    <citation type="submission" date="2021-09" db="EMBL/GenBank/DDBJ databases">
        <authorList>
            <person name="Jia N."/>
            <person name="Wang J."/>
            <person name="Shi W."/>
            <person name="Du L."/>
            <person name="Sun Y."/>
            <person name="Zhan W."/>
            <person name="Jiang J."/>
            <person name="Wang Q."/>
            <person name="Zhang B."/>
            <person name="Ji P."/>
            <person name="Sakyi L.B."/>
            <person name="Cui X."/>
            <person name="Yuan T."/>
            <person name="Jiang B."/>
            <person name="Yang W."/>
            <person name="Lam T.T.-Y."/>
            <person name="Chang Q."/>
            <person name="Ding S."/>
            <person name="Wang X."/>
            <person name="Zhu J."/>
            <person name="Ruan X."/>
            <person name="Zhao L."/>
            <person name="Wei J."/>
            <person name="Que T."/>
            <person name="Du C."/>
            <person name="Cheng J."/>
            <person name="Dai P."/>
            <person name="Han X."/>
            <person name="Huang E."/>
            <person name="Gao Y."/>
            <person name="Liu J."/>
            <person name="Shao H."/>
            <person name="Ye R."/>
            <person name="Li L."/>
            <person name="Wei W."/>
            <person name="Wang X."/>
            <person name="Wang C."/>
            <person name="Huo Q."/>
            <person name="Li W."/>
            <person name="Guo W."/>
            <person name="Chen H."/>
            <person name="Chen S."/>
            <person name="Zhou L."/>
            <person name="Zhou L."/>
            <person name="Ni X."/>
            <person name="Tian J."/>
            <person name="Zhou Y."/>
            <person name="Sheng Y."/>
            <person name="Liu T."/>
            <person name="Pan Y."/>
            <person name="Xia L."/>
            <person name="Li J."/>
            <person name="Zhao F."/>
            <person name="Cao W."/>
        </authorList>
    </citation>
    <scope>NUCLEOTIDE SEQUENCE</scope>
    <source>
        <strain evidence="2">Rmic-2018</strain>
        <tissue evidence="2">Larvae</tissue>
    </source>
</reference>
<evidence type="ECO:0000313" key="2">
    <source>
        <dbReference type="EMBL" id="KAH8009147.1"/>
    </source>
</evidence>
<dbReference type="PROSITE" id="PS50004">
    <property type="entry name" value="C2"/>
    <property type="match status" value="1"/>
</dbReference>
<dbReference type="EMBL" id="JABSTU010000011">
    <property type="protein sequence ID" value="KAH8009147.1"/>
    <property type="molecule type" value="Genomic_DNA"/>
</dbReference>
<protein>
    <recommendedName>
        <fullName evidence="1">C2 domain-containing protein</fullName>
    </recommendedName>
</protein>
<sequence length="117" mass="12842">MHRVTLCAVADPYCVLLCEGQSVRSSVCRGTLDPTWNISVLFYRKDASTPIKIQVWNSHLMMDAYMAKAYVDAPLGVERQTLEVPLVGHRNRPASGTDGSLGTLFVEVTTTDDLLGV</sequence>
<accession>A0A9J6D4X9</accession>